<reference evidence="2" key="1">
    <citation type="journal article" date="2021" name="PeerJ">
        <title>Extensive microbial diversity within the chicken gut microbiome revealed by metagenomics and culture.</title>
        <authorList>
            <person name="Gilroy R."/>
            <person name="Ravi A."/>
            <person name="Getino M."/>
            <person name="Pursley I."/>
            <person name="Horton D.L."/>
            <person name="Alikhan N.F."/>
            <person name="Baker D."/>
            <person name="Gharbi K."/>
            <person name="Hall N."/>
            <person name="Watson M."/>
            <person name="Adriaenssens E.M."/>
            <person name="Foster-Nyarko E."/>
            <person name="Jarju S."/>
            <person name="Secka A."/>
            <person name="Antonio M."/>
            <person name="Oren A."/>
            <person name="Chaudhuri R.R."/>
            <person name="La Ragione R."/>
            <person name="Hildebrand F."/>
            <person name="Pallen M.J."/>
        </authorList>
    </citation>
    <scope>NUCLEOTIDE SEQUENCE</scope>
    <source>
        <strain evidence="2">ChiGjej1B1-98</strain>
    </source>
</reference>
<organism evidence="2 3">
    <name type="scientific">Candidatus Agrococcus pullicola</name>
    <dbReference type="NCBI Taxonomy" id="2838429"/>
    <lineage>
        <taxon>Bacteria</taxon>
        <taxon>Bacillati</taxon>
        <taxon>Actinomycetota</taxon>
        <taxon>Actinomycetes</taxon>
        <taxon>Micrococcales</taxon>
        <taxon>Microbacteriaceae</taxon>
        <taxon>Agrococcus</taxon>
    </lineage>
</organism>
<feature type="transmembrane region" description="Helical" evidence="1">
    <location>
        <begin position="148"/>
        <end position="170"/>
    </location>
</feature>
<feature type="transmembrane region" description="Helical" evidence="1">
    <location>
        <begin position="176"/>
        <end position="198"/>
    </location>
</feature>
<accession>A0A9D2CAK6</accession>
<sequence length="220" mass="23227">MGISRMALERVVALAVVLLLAGGGGIMVAQRAQHDRWYYISEFGAQGLATEADFKTGFTMLALGFLLSAWPLRRVRTKPLPAWITIALAALAFLVASRVNCTENCPGLGNPEATARDLVHIWFAIFGFVLGCIAMLQIAFTGSRRFRVVTIVAAVLIGAIAGAGGLLSLAGSTSELGAIAEHVAAGIGVLWLIVLVLVESNRYVPNSVVNRIPDGQGPSE</sequence>
<keyword evidence="1" id="KW-0812">Transmembrane</keyword>
<protein>
    <submittedName>
        <fullName evidence="2">DUF998 domain-containing protein</fullName>
    </submittedName>
</protein>
<feature type="transmembrane region" description="Helical" evidence="1">
    <location>
        <begin position="55"/>
        <end position="73"/>
    </location>
</feature>
<keyword evidence="1" id="KW-0472">Membrane</keyword>
<comment type="caution">
    <text evidence="2">The sequence shown here is derived from an EMBL/GenBank/DDBJ whole genome shotgun (WGS) entry which is preliminary data.</text>
</comment>
<feature type="transmembrane region" description="Helical" evidence="1">
    <location>
        <begin position="119"/>
        <end position="141"/>
    </location>
</feature>
<evidence type="ECO:0000313" key="2">
    <source>
        <dbReference type="EMBL" id="HIY66903.1"/>
    </source>
</evidence>
<evidence type="ECO:0000256" key="1">
    <source>
        <dbReference type="SAM" id="Phobius"/>
    </source>
</evidence>
<feature type="transmembrane region" description="Helical" evidence="1">
    <location>
        <begin position="80"/>
        <end position="99"/>
    </location>
</feature>
<proteinExistence type="predicted"/>
<dbReference type="Proteomes" id="UP000824005">
    <property type="component" value="Unassembled WGS sequence"/>
</dbReference>
<keyword evidence="1" id="KW-1133">Transmembrane helix</keyword>
<dbReference type="InterPro" id="IPR009339">
    <property type="entry name" value="DUF998"/>
</dbReference>
<gene>
    <name evidence="2" type="ORF">H9830_11585</name>
</gene>
<evidence type="ECO:0000313" key="3">
    <source>
        <dbReference type="Proteomes" id="UP000824005"/>
    </source>
</evidence>
<dbReference type="EMBL" id="DXDC01000351">
    <property type="protein sequence ID" value="HIY66903.1"/>
    <property type="molecule type" value="Genomic_DNA"/>
</dbReference>
<dbReference type="AlphaFoldDB" id="A0A9D2CAK6"/>
<name>A0A9D2CAK6_9MICO</name>
<reference evidence="2" key="2">
    <citation type="submission" date="2021-04" db="EMBL/GenBank/DDBJ databases">
        <authorList>
            <person name="Gilroy R."/>
        </authorList>
    </citation>
    <scope>NUCLEOTIDE SEQUENCE</scope>
    <source>
        <strain evidence="2">ChiGjej1B1-98</strain>
    </source>
</reference>
<dbReference type="Pfam" id="PF06197">
    <property type="entry name" value="DUF998"/>
    <property type="match status" value="1"/>
</dbReference>